<dbReference type="OrthoDB" id="10371550at2759"/>
<proteinExistence type="predicted"/>
<name>A0A1J4MQI2_9CRYT</name>
<evidence type="ECO:0000313" key="1">
    <source>
        <dbReference type="EMBL" id="OII76448.1"/>
    </source>
</evidence>
<reference evidence="1 2" key="1">
    <citation type="submission" date="2016-10" db="EMBL/GenBank/DDBJ databases">
        <title>Reductive evolution of mitochondrial metabolism and differential evolution of invasion-related proteins in Cryptosporidium.</title>
        <authorList>
            <person name="Liu S."/>
            <person name="Roellig D.M."/>
            <person name="Guo Y."/>
            <person name="Li N."/>
            <person name="Frace M.A."/>
            <person name="Tang K."/>
            <person name="Zhang L."/>
            <person name="Feng Y."/>
            <person name="Xiao L."/>
        </authorList>
    </citation>
    <scope>NUCLEOTIDE SEQUENCE [LARGE SCALE GENOMIC DNA]</scope>
    <source>
        <strain evidence="1">30847</strain>
    </source>
</reference>
<dbReference type="Proteomes" id="UP000186804">
    <property type="component" value="Unassembled WGS sequence"/>
</dbReference>
<dbReference type="AlphaFoldDB" id="A0A1J4MQI2"/>
<sequence>MINIWLKIVISIEILYLYIYIKSNNNLKLSSFIQLNLGIADDSYNKSNKNSNDNKQDWKSDILKLDNSPIILKQRSKGITDISNKNSTASNMNPNIYSEVIDEDEINEDNISVNYKNKVKECSYLHIEETVDKLVKLKIKITVTKIQIQLHLDKTRFCHGRHRFFSTTSIKCIGSTRKTNELSQKLVDFIKKYREEMKIYLGCMEYNSREQSSKIIGYRIYSNIEILKCTTEELSLLRIKKLLEKSRYLILRQSILSISRELENCNRCRDNRNKNLCKKCILMSNCKEHISNRAEFLKDEVKKLQNKEHGCETFLALEQSAESLYKDENILTKEKVSNIPKEKSVKLRDSEYILFQNEEPDILKGVSKLSRNNNPIESNNKQTNEMALSVQTEVQSDLSNESKRVNTKLSELSKTSIDDNIEEDINKSSNKSQSISPTLDLRYKDENVGFDGIRKKDIETNLYKLTKKKLTQPKEQKTKISLKNSLEYIEPRIQQAKIITQSSLRPVELQNQQTKVIFSKKGLSVPLYPKPNCTLTELEKLIRERNILIKEKNKLSEKVQKELLDMKIKEVEDCMLQRTSN</sequence>
<dbReference type="RefSeq" id="XP_067068294.1">
    <property type="nucleotide sequence ID" value="XM_067210425.1"/>
</dbReference>
<dbReference type="GeneID" id="92364362"/>
<protein>
    <submittedName>
        <fullName evidence="1">Uncharacterized protein</fullName>
    </submittedName>
</protein>
<dbReference type="EMBL" id="LRBS01000062">
    <property type="protein sequence ID" value="OII76448.1"/>
    <property type="molecule type" value="Genomic_DNA"/>
</dbReference>
<accession>A0A1J4MQI2</accession>
<comment type="caution">
    <text evidence="1">The sequence shown here is derived from an EMBL/GenBank/DDBJ whole genome shotgun (WGS) entry which is preliminary data.</text>
</comment>
<keyword evidence="2" id="KW-1185">Reference proteome</keyword>
<gene>
    <name evidence="1" type="ORF">cand_001770</name>
</gene>
<dbReference type="VEuPathDB" id="CryptoDB:cand_001770"/>
<evidence type="ECO:0000313" key="2">
    <source>
        <dbReference type="Proteomes" id="UP000186804"/>
    </source>
</evidence>
<organism evidence="1 2">
    <name type="scientific">Cryptosporidium andersoni</name>
    <dbReference type="NCBI Taxonomy" id="117008"/>
    <lineage>
        <taxon>Eukaryota</taxon>
        <taxon>Sar</taxon>
        <taxon>Alveolata</taxon>
        <taxon>Apicomplexa</taxon>
        <taxon>Conoidasida</taxon>
        <taxon>Coccidia</taxon>
        <taxon>Eucoccidiorida</taxon>
        <taxon>Eimeriorina</taxon>
        <taxon>Cryptosporidiidae</taxon>
        <taxon>Cryptosporidium</taxon>
    </lineage>
</organism>